<keyword evidence="4" id="KW-1185">Reference proteome</keyword>
<gene>
    <name evidence="3" type="ORF">B0T25DRAFT_57171</name>
</gene>
<dbReference type="SUPFAM" id="SSF53474">
    <property type="entry name" value="alpha/beta-Hydrolases"/>
    <property type="match status" value="1"/>
</dbReference>
<dbReference type="InterPro" id="IPR027417">
    <property type="entry name" value="P-loop_NTPase"/>
</dbReference>
<dbReference type="Proteomes" id="UP001275084">
    <property type="component" value="Unassembled WGS sequence"/>
</dbReference>
<organism evidence="3 4">
    <name type="scientific">Lasiosphaeria hispida</name>
    <dbReference type="NCBI Taxonomy" id="260671"/>
    <lineage>
        <taxon>Eukaryota</taxon>
        <taxon>Fungi</taxon>
        <taxon>Dikarya</taxon>
        <taxon>Ascomycota</taxon>
        <taxon>Pezizomycotina</taxon>
        <taxon>Sordariomycetes</taxon>
        <taxon>Sordariomycetidae</taxon>
        <taxon>Sordariales</taxon>
        <taxon>Lasiosphaeriaceae</taxon>
        <taxon>Lasiosphaeria</taxon>
    </lineage>
</organism>
<dbReference type="Pfam" id="PF23238">
    <property type="entry name" value="DUF7068"/>
    <property type="match status" value="1"/>
</dbReference>
<dbReference type="Pfam" id="PF05729">
    <property type="entry name" value="NACHT"/>
    <property type="match status" value="1"/>
</dbReference>
<dbReference type="InterPro" id="IPR016024">
    <property type="entry name" value="ARM-type_fold"/>
</dbReference>
<dbReference type="PANTHER" id="PTHR46844:SF1">
    <property type="entry name" value="SLR5058 PROTEIN"/>
    <property type="match status" value="1"/>
</dbReference>
<dbReference type="InterPro" id="IPR029058">
    <property type="entry name" value="AB_hydrolase_fold"/>
</dbReference>
<accession>A0AAJ0HWT6</accession>
<reference evidence="3" key="2">
    <citation type="submission" date="2023-06" db="EMBL/GenBank/DDBJ databases">
        <authorList>
            <consortium name="Lawrence Berkeley National Laboratory"/>
            <person name="Haridas S."/>
            <person name="Hensen N."/>
            <person name="Bonometti L."/>
            <person name="Westerberg I."/>
            <person name="Brannstrom I.O."/>
            <person name="Guillou S."/>
            <person name="Cros-Aarteil S."/>
            <person name="Calhoun S."/>
            <person name="Kuo A."/>
            <person name="Mondo S."/>
            <person name="Pangilinan J."/>
            <person name="Riley R."/>
            <person name="Labutti K."/>
            <person name="Andreopoulos B."/>
            <person name="Lipzen A."/>
            <person name="Chen C."/>
            <person name="Yanf M."/>
            <person name="Daum C."/>
            <person name="Ng V."/>
            <person name="Clum A."/>
            <person name="Steindorff A."/>
            <person name="Ohm R."/>
            <person name="Martin F."/>
            <person name="Silar P."/>
            <person name="Natvig D."/>
            <person name="Lalanne C."/>
            <person name="Gautier V."/>
            <person name="Ament-Velasquez S.L."/>
            <person name="Kruys A."/>
            <person name="Hutchinson M.I."/>
            <person name="Powell A.J."/>
            <person name="Barry K."/>
            <person name="Miller A.N."/>
            <person name="Grigoriev I.V."/>
            <person name="Debuchy R."/>
            <person name="Gladieux P."/>
            <person name="Thoren M.H."/>
            <person name="Johannesson H."/>
        </authorList>
    </citation>
    <scope>NUCLEOTIDE SEQUENCE</scope>
    <source>
        <strain evidence="3">CBS 955.72</strain>
    </source>
</reference>
<evidence type="ECO:0000313" key="4">
    <source>
        <dbReference type="Proteomes" id="UP001275084"/>
    </source>
</evidence>
<evidence type="ECO:0000259" key="2">
    <source>
        <dbReference type="PROSITE" id="PS50837"/>
    </source>
</evidence>
<dbReference type="SUPFAM" id="SSF52540">
    <property type="entry name" value="P-loop containing nucleoside triphosphate hydrolases"/>
    <property type="match status" value="1"/>
</dbReference>
<evidence type="ECO:0000313" key="3">
    <source>
        <dbReference type="EMBL" id="KAK3364019.1"/>
    </source>
</evidence>
<proteinExistence type="predicted"/>
<dbReference type="InterPro" id="IPR007111">
    <property type="entry name" value="NACHT_NTPase"/>
</dbReference>
<feature type="region of interest" description="Disordered" evidence="1">
    <location>
        <begin position="42"/>
        <end position="126"/>
    </location>
</feature>
<dbReference type="PROSITE" id="PS50837">
    <property type="entry name" value="NACHT"/>
    <property type="match status" value="1"/>
</dbReference>
<dbReference type="SUPFAM" id="SSF48371">
    <property type="entry name" value="ARM repeat"/>
    <property type="match status" value="2"/>
</dbReference>
<dbReference type="EMBL" id="JAUIQD010000001">
    <property type="protein sequence ID" value="KAK3364019.1"/>
    <property type="molecule type" value="Genomic_DNA"/>
</dbReference>
<dbReference type="Gene3D" id="1.25.10.10">
    <property type="entry name" value="Leucine-rich Repeat Variant"/>
    <property type="match status" value="6"/>
</dbReference>
<evidence type="ECO:0000256" key="1">
    <source>
        <dbReference type="SAM" id="MobiDB-lite"/>
    </source>
</evidence>
<name>A0AAJ0HWT6_9PEZI</name>
<feature type="domain" description="NACHT" evidence="2">
    <location>
        <begin position="516"/>
        <end position="634"/>
    </location>
</feature>
<comment type="caution">
    <text evidence="3">The sequence shown here is derived from an EMBL/GenBank/DDBJ whole genome shotgun (WGS) entry which is preliminary data.</text>
</comment>
<dbReference type="InterPro" id="IPR011989">
    <property type="entry name" value="ARM-like"/>
</dbReference>
<dbReference type="PANTHER" id="PTHR46844">
    <property type="entry name" value="SLR5058 PROTEIN"/>
    <property type="match status" value="1"/>
</dbReference>
<protein>
    <submittedName>
        <fullName evidence="3">Armadillo-type protein</fullName>
    </submittedName>
</protein>
<dbReference type="InterPro" id="IPR055496">
    <property type="entry name" value="DUF7068"/>
</dbReference>
<dbReference type="Gene3D" id="3.40.50.300">
    <property type="entry name" value="P-loop containing nucleotide triphosphate hydrolases"/>
    <property type="match status" value="1"/>
</dbReference>
<sequence>MMAVSFSQGISAGRTTALCLLVGAVAVWLWLYPAPTPPDPALLAPAGPASDPRRSTRKVNPKNKTDTFEDALEPEEGLTREGGTPPREASSHPEHGQRQKDQTEPQHQKDQTEPNNPTQFHPRSKGVTLRQVYPSPEDKTATDVDIIAIHGLDTQSPDTWIWDPKGTCVNWLEDPHMLPKRFPTARIFTCDWPADLFEQPGFVQKMIDEFARLLLAGIKGRPPATNDQSGHDRPIVFIASCLGGIILAKALVMASREYESVKRATGGIVFLATPFRGTSFQPVAPLAELGLSLWASIRDKNVSNLLELVKSTFDLEELARSFTTLCQENKLTDRIFIFYETGKSSLPRKIVPWLPDSLSQVQPLVNRASATLDIVPHPLPLDRPHVTMNKFSSSDDPGYVSVAGVVDILLCDIRHGRPMERADLWIRNNCYSLAELKIERLSGDLLPMDRCYINLAIVEQPGDKICHSDKGTAQKASPFSLLTRLKVERPDKTVEVTLPTLFKPRKARDGQEKRPSRILIRGQAGVGKTTLCKKIVHDFTYSKLWQDSFNRVLWVPLRNLKRGERRRSGGYNFGHLFHDEYFSQHLKGGDLAEALWHALGDTKSGRTLFILDGLDEVSQDLDGGMLDFLKKLLNQPNVIITSRPHAMLPPGLDPIQLELETIGFYPDQVRAYVEKAFTDPETGETDSEKPSKIQSYLQKHQLVQGLVRIPVQLDALCYTWSSFNDKLIPQTMTAIYTAIEQSLWKKDIVRLGKQQPNGQQVVTHDYVKELIPSEVEDFAKAELSLLEGLAFTGLHNDVIDFQPEHRDVISRQFKPAGLPIPLVTTCTRLSFLRTSEPLSDNRRRNYHFLHLTFQEYFAARYFVRQWKAKQPLNCLRLSNRDCNNVEPATFLQEHKYNPRYDIFWRFITGLLDADREALGFFQTIEKEPRDLLGPTHQRLVMHCLSEVERKESTFVKLRAKLENQLEQWLLFECDFMKSSSLACEMECPEQVLVNALKQASEDTRLILLESLSTQTTVPSGVINITSPWLNDYTSQRLCIAILRMLKYQHMGLPDKMLQEIIKRLEDEDEDVRWAAVEALQGQADLPEVLQGIAKRLEDKSQFVRLVAVKALQGQADLPEEMLQGIAKRLKDKDTDVRQAAIELLQGRADLPEEVLQGIAKRLKDEDRYIQHIAVKMLQGRVDLPKKVLQEIDKRLKDKDRDIRQAAVETLQGRADLPKKMLQGIAKRLKYRDRGIRQAAVKVLQGQADLPKEVLQGIVKRLEGKDRNIWQAAVEALQGRADLPEKVLQGITKQLEHKDRDTQLVAVQALQGWADLPKEILQEIVKRLEDKDRNIRRAAVEALQGQADLPKVLQEIAKRLEDEDQFVRQAAVEALQGQADLPKEVLQGIVKRLEDKDRYVQWLAINVLRGQADLPEEVLQGIAKQLKDKDRDIQQAAIYVLQGQADLPKGVLQGIAKGLEYEDIAVRQVAIKLLQGQADLPEEVLQGIAKRLEDEDRDIRQGAVEMLQGQVDLPKKMLQGIAKRLEDEDQFVQQAAVKALQGQADLPKEVLQRIVKRLEDEDSDIQKAAVKVLQGRADLPEKVLQGITKQLEHKDRDTQLVAVQALQGWADLPKEILQEIVKRLEDKDRNIRRAAVEALQGQADLPKEVLQGITKQLEHKDRDTQLAAVWALHGRADLPKGVLQGIAKGLKDEDRDIRQGAVEMLRGRADLPEEMLQGITKQLKDKDRDIQQAAIYVLQGQADLPKGVLQGIAKGLEYEDIAVRQVAIKLLQGQADLPEEVLQGIAKRLEDENWYVQQEAVKVLISQAALSLDVLSPYVKPLHKALLRKSFGKHLYWHPLDSGFIGVDLRRIILSGRQYSREGIGGEVLLEKGANWEETVVKLLQLNP</sequence>
<dbReference type="Pfam" id="PF13646">
    <property type="entry name" value="HEAT_2"/>
    <property type="match status" value="5"/>
</dbReference>
<reference evidence="3" key="1">
    <citation type="journal article" date="2023" name="Mol. Phylogenet. Evol.">
        <title>Genome-scale phylogeny and comparative genomics of the fungal order Sordariales.</title>
        <authorList>
            <person name="Hensen N."/>
            <person name="Bonometti L."/>
            <person name="Westerberg I."/>
            <person name="Brannstrom I.O."/>
            <person name="Guillou S."/>
            <person name="Cros-Aarteil S."/>
            <person name="Calhoun S."/>
            <person name="Haridas S."/>
            <person name="Kuo A."/>
            <person name="Mondo S."/>
            <person name="Pangilinan J."/>
            <person name="Riley R."/>
            <person name="LaButti K."/>
            <person name="Andreopoulos B."/>
            <person name="Lipzen A."/>
            <person name="Chen C."/>
            <person name="Yan M."/>
            <person name="Daum C."/>
            <person name="Ng V."/>
            <person name="Clum A."/>
            <person name="Steindorff A."/>
            <person name="Ohm R.A."/>
            <person name="Martin F."/>
            <person name="Silar P."/>
            <person name="Natvig D.O."/>
            <person name="Lalanne C."/>
            <person name="Gautier V."/>
            <person name="Ament-Velasquez S.L."/>
            <person name="Kruys A."/>
            <person name="Hutchinson M.I."/>
            <person name="Powell A.J."/>
            <person name="Barry K."/>
            <person name="Miller A.N."/>
            <person name="Grigoriev I.V."/>
            <person name="Debuchy R."/>
            <person name="Gladieux P."/>
            <person name="Hiltunen Thoren M."/>
            <person name="Johannesson H."/>
        </authorList>
    </citation>
    <scope>NUCLEOTIDE SEQUENCE</scope>
    <source>
        <strain evidence="3">CBS 955.72</strain>
    </source>
</reference>
<feature type="compositionally biased region" description="Basic and acidic residues" evidence="1">
    <location>
        <begin position="89"/>
        <end position="112"/>
    </location>
</feature>